<dbReference type="OMA" id="FHDGEDC"/>
<accession>A0A8B7YJ58</accession>
<dbReference type="SUPFAM" id="SSF56436">
    <property type="entry name" value="C-type lectin-like"/>
    <property type="match status" value="1"/>
</dbReference>
<dbReference type="PROSITE" id="PS00615">
    <property type="entry name" value="C_TYPE_LECTIN_1"/>
    <property type="match status" value="1"/>
</dbReference>
<dbReference type="Gene3D" id="3.10.100.10">
    <property type="entry name" value="Mannose-Binding Protein A, subunit A"/>
    <property type="match status" value="1"/>
</dbReference>
<dbReference type="InterPro" id="IPR018378">
    <property type="entry name" value="C-type_lectin_CS"/>
</dbReference>
<evidence type="ECO:0000313" key="5">
    <source>
        <dbReference type="RefSeq" id="XP_022092440.1"/>
    </source>
</evidence>
<dbReference type="PROSITE" id="PS50948">
    <property type="entry name" value="PAN"/>
    <property type="match status" value="1"/>
</dbReference>
<dbReference type="Proteomes" id="UP000694845">
    <property type="component" value="Unplaced"/>
</dbReference>
<evidence type="ECO:0000259" key="3">
    <source>
        <dbReference type="PROSITE" id="PS50948"/>
    </source>
</evidence>
<protein>
    <submittedName>
        <fullName evidence="5">Perlucin-like protein</fullName>
    </submittedName>
</protein>
<feature type="domain" description="Apple" evidence="3">
    <location>
        <begin position="167"/>
        <end position="258"/>
    </location>
</feature>
<sequence>MANVWNIVSVGLSIISLFLLGNFNAILSTTERGTPCPADWMNWESFCYYQMSEWMTWFAADTACKELGGLIVVPQSPEENSFLRGFGIKYIWLGCYDWQEEGQWVCLEGCGFMEWANQGPDNWQGNQHCATMTGDVQHLWDDWSCELRAAVICKKPATVEAKKEQQCTDGTYCLVMGQDGLLISNHCLFGFTLREMTTTSISQCGQECIKDSCCHSFNIHRNQTTNQTMCHLNYAIRAQVNEDRFIQSDNCRYFETLC</sequence>
<feature type="domain" description="C-type lectin" evidence="2">
    <location>
        <begin position="43"/>
        <end position="154"/>
    </location>
</feature>
<dbReference type="SMART" id="SM00034">
    <property type="entry name" value="CLECT"/>
    <property type="match status" value="1"/>
</dbReference>
<dbReference type="GeneID" id="110980245"/>
<evidence type="ECO:0000313" key="4">
    <source>
        <dbReference type="Proteomes" id="UP000694845"/>
    </source>
</evidence>
<keyword evidence="4" id="KW-1185">Reference proteome</keyword>
<proteinExistence type="predicted"/>
<dbReference type="Pfam" id="PF00059">
    <property type="entry name" value="Lectin_C"/>
    <property type="match status" value="1"/>
</dbReference>
<dbReference type="KEGG" id="aplc:110980245"/>
<dbReference type="CDD" id="cd00037">
    <property type="entry name" value="CLECT"/>
    <property type="match status" value="1"/>
</dbReference>
<dbReference type="RefSeq" id="XP_022092440.1">
    <property type="nucleotide sequence ID" value="XM_022236748.1"/>
</dbReference>
<dbReference type="OrthoDB" id="6133475at2759"/>
<dbReference type="InterPro" id="IPR016187">
    <property type="entry name" value="CTDL_fold"/>
</dbReference>
<dbReference type="Pfam" id="PF00024">
    <property type="entry name" value="PAN_1"/>
    <property type="match status" value="1"/>
</dbReference>
<dbReference type="InterPro" id="IPR003609">
    <property type="entry name" value="Pan_app"/>
</dbReference>
<name>A0A8B7YJ58_ACAPL</name>
<dbReference type="InterPro" id="IPR016186">
    <property type="entry name" value="C-type_lectin-like/link_sf"/>
</dbReference>
<dbReference type="PROSITE" id="PS50041">
    <property type="entry name" value="C_TYPE_LECTIN_2"/>
    <property type="match status" value="1"/>
</dbReference>
<dbReference type="InterPro" id="IPR001304">
    <property type="entry name" value="C-type_lectin-like"/>
</dbReference>
<organism evidence="4 5">
    <name type="scientific">Acanthaster planci</name>
    <name type="common">Crown-of-thorns starfish</name>
    <dbReference type="NCBI Taxonomy" id="133434"/>
    <lineage>
        <taxon>Eukaryota</taxon>
        <taxon>Metazoa</taxon>
        <taxon>Echinodermata</taxon>
        <taxon>Eleutherozoa</taxon>
        <taxon>Asterozoa</taxon>
        <taxon>Asteroidea</taxon>
        <taxon>Valvatacea</taxon>
        <taxon>Valvatida</taxon>
        <taxon>Acanthasteridae</taxon>
        <taxon>Acanthaster</taxon>
    </lineage>
</organism>
<keyword evidence="1" id="KW-1015">Disulfide bond</keyword>
<reference evidence="5" key="1">
    <citation type="submission" date="2025-08" db="UniProtKB">
        <authorList>
            <consortium name="RefSeq"/>
        </authorList>
    </citation>
    <scope>IDENTIFICATION</scope>
</reference>
<gene>
    <name evidence="5" type="primary">LOC110980245</name>
</gene>
<dbReference type="AlphaFoldDB" id="A0A8B7YJ58"/>
<dbReference type="InterPro" id="IPR050111">
    <property type="entry name" value="C-type_lectin/snaclec_domain"/>
</dbReference>
<evidence type="ECO:0000259" key="2">
    <source>
        <dbReference type="PROSITE" id="PS50041"/>
    </source>
</evidence>
<evidence type="ECO:0000256" key="1">
    <source>
        <dbReference type="ARBA" id="ARBA00023157"/>
    </source>
</evidence>
<dbReference type="PANTHER" id="PTHR22803">
    <property type="entry name" value="MANNOSE, PHOSPHOLIPASE, LECTIN RECEPTOR RELATED"/>
    <property type="match status" value="1"/>
</dbReference>